<organism evidence="1 2">
    <name type="scientific">Micromonospora endophytica</name>
    <dbReference type="NCBI Taxonomy" id="515350"/>
    <lineage>
        <taxon>Bacteria</taxon>
        <taxon>Bacillati</taxon>
        <taxon>Actinomycetota</taxon>
        <taxon>Actinomycetes</taxon>
        <taxon>Micromonosporales</taxon>
        <taxon>Micromonosporaceae</taxon>
        <taxon>Micromonospora</taxon>
    </lineage>
</organism>
<dbReference type="Proteomes" id="UP000248627">
    <property type="component" value="Unassembled WGS sequence"/>
</dbReference>
<gene>
    <name evidence="1" type="ORF">C1I93_07835</name>
</gene>
<evidence type="ECO:0000313" key="1">
    <source>
        <dbReference type="EMBL" id="PZF98792.1"/>
    </source>
</evidence>
<reference evidence="1 2" key="1">
    <citation type="submission" date="2018-01" db="EMBL/GenBank/DDBJ databases">
        <title>Draft genome sequence of Jishengella endophytica.</title>
        <authorList>
            <person name="Sahin N."/>
            <person name="Ay H."/>
            <person name="Saygin H."/>
        </authorList>
    </citation>
    <scope>NUCLEOTIDE SEQUENCE [LARGE SCALE GENOMIC DNA]</scope>
    <source>
        <strain evidence="1 2">DSM 45430</strain>
    </source>
</reference>
<evidence type="ECO:0000313" key="2">
    <source>
        <dbReference type="Proteomes" id="UP000248627"/>
    </source>
</evidence>
<dbReference type="AlphaFoldDB" id="A0A2W2CJY7"/>
<dbReference type="OrthoDB" id="3296614at2"/>
<comment type="caution">
    <text evidence="1">The sequence shown here is derived from an EMBL/GenBank/DDBJ whole genome shotgun (WGS) entry which is preliminary data.</text>
</comment>
<protein>
    <submittedName>
        <fullName evidence="1">Uncharacterized protein</fullName>
    </submittedName>
</protein>
<proteinExistence type="predicted"/>
<accession>A0A2W2CJY7</accession>
<sequence>MAETLTALHGPTDGTVRLPRHLDWSGHPDYDLNRPARLASMYKMVLTEASTTEDLHTWLDADLLRRRWPILWRVGRRLRGSGRWARRAGQ</sequence>
<dbReference type="EMBL" id="POTX01000034">
    <property type="protein sequence ID" value="PZF98792.1"/>
    <property type="molecule type" value="Genomic_DNA"/>
</dbReference>
<keyword evidence="2" id="KW-1185">Reference proteome</keyword>
<name>A0A2W2CJY7_9ACTN</name>